<accession>A0A239J4L3</accession>
<dbReference type="Proteomes" id="UP000198426">
    <property type="component" value="Unassembled WGS sequence"/>
</dbReference>
<organism evidence="1 2">
    <name type="scientific">Tropicimonas sediminicola</name>
    <dbReference type="NCBI Taxonomy" id="1031541"/>
    <lineage>
        <taxon>Bacteria</taxon>
        <taxon>Pseudomonadati</taxon>
        <taxon>Pseudomonadota</taxon>
        <taxon>Alphaproteobacteria</taxon>
        <taxon>Rhodobacterales</taxon>
        <taxon>Roseobacteraceae</taxon>
        <taxon>Tropicimonas</taxon>
    </lineage>
</organism>
<sequence>MSKHVLDRNRDRDTGRFAPFTAVRRRLAPEGSHPAAVALARRAKGPHNPAIRYRAFLKIDRGYSA</sequence>
<dbReference type="OrthoDB" id="7644839at2"/>
<dbReference type="AlphaFoldDB" id="A0A239J4L3"/>
<dbReference type="RefSeq" id="WP_089233683.1">
    <property type="nucleotide sequence ID" value="NZ_FZOY01000005.1"/>
</dbReference>
<keyword evidence="2" id="KW-1185">Reference proteome</keyword>
<proteinExistence type="predicted"/>
<evidence type="ECO:0000313" key="1">
    <source>
        <dbReference type="EMBL" id="SNT00612.1"/>
    </source>
</evidence>
<gene>
    <name evidence="1" type="ORF">SAMN05421757_10594</name>
</gene>
<protein>
    <submittedName>
        <fullName evidence="1">Uncharacterized protein</fullName>
    </submittedName>
</protein>
<reference evidence="1 2" key="1">
    <citation type="submission" date="2017-06" db="EMBL/GenBank/DDBJ databases">
        <authorList>
            <person name="Kim H.J."/>
            <person name="Triplett B.A."/>
        </authorList>
    </citation>
    <scope>NUCLEOTIDE SEQUENCE [LARGE SCALE GENOMIC DNA]</scope>
    <source>
        <strain evidence="1 2">DSM 29339</strain>
    </source>
</reference>
<name>A0A239J4L3_9RHOB</name>
<evidence type="ECO:0000313" key="2">
    <source>
        <dbReference type="Proteomes" id="UP000198426"/>
    </source>
</evidence>
<dbReference type="EMBL" id="FZOY01000005">
    <property type="protein sequence ID" value="SNT00612.1"/>
    <property type="molecule type" value="Genomic_DNA"/>
</dbReference>